<evidence type="ECO:0000313" key="6">
    <source>
        <dbReference type="Proteomes" id="UP001499878"/>
    </source>
</evidence>
<dbReference type="Pfam" id="PF04213">
    <property type="entry name" value="HtaA"/>
    <property type="match status" value="2"/>
</dbReference>
<dbReference type="RefSeq" id="WP_345636177.1">
    <property type="nucleotide sequence ID" value="NZ_BAABJR010000019.1"/>
</dbReference>
<feature type="region of interest" description="Disordered" evidence="1">
    <location>
        <begin position="175"/>
        <end position="251"/>
    </location>
</feature>
<evidence type="ECO:0000256" key="1">
    <source>
        <dbReference type="SAM" id="MobiDB-lite"/>
    </source>
</evidence>
<dbReference type="InterPro" id="IPR007331">
    <property type="entry name" value="Htaa"/>
</dbReference>
<dbReference type="InterPro" id="IPR006311">
    <property type="entry name" value="TAT_signal"/>
</dbReference>
<dbReference type="PROSITE" id="PS51318">
    <property type="entry name" value="TAT"/>
    <property type="match status" value="1"/>
</dbReference>
<proteinExistence type="predicted"/>
<feature type="signal peptide" evidence="3">
    <location>
        <begin position="1"/>
        <end position="36"/>
    </location>
</feature>
<accession>A0ABP9TAL9</accession>
<organism evidence="5 6">
    <name type="scientific">Streptomyces thinghirensis</name>
    <dbReference type="NCBI Taxonomy" id="551547"/>
    <lineage>
        <taxon>Bacteria</taxon>
        <taxon>Bacillati</taxon>
        <taxon>Actinomycetota</taxon>
        <taxon>Actinomycetes</taxon>
        <taxon>Kitasatosporales</taxon>
        <taxon>Streptomycetaceae</taxon>
        <taxon>Streptomyces</taxon>
    </lineage>
</organism>
<feature type="region of interest" description="Disordered" evidence="1">
    <location>
        <begin position="423"/>
        <end position="470"/>
    </location>
</feature>
<evidence type="ECO:0000256" key="3">
    <source>
        <dbReference type="SAM" id="SignalP"/>
    </source>
</evidence>
<keyword evidence="3" id="KW-0732">Signal</keyword>
<feature type="domain" description="Htaa" evidence="4">
    <location>
        <begin position="257"/>
        <end position="416"/>
    </location>
</feature>
<keyword evidence="2" id="KW-0472">Membrane</keyword>
<feature type="transmembrane region" description="Helical" evidence="2">
    <location>
        <begin position="491"/>
        <end position="510"/>
    </location>
</feature>
<evidence type="ECO:0000313" key="5">
    <source>
        <dbReference type="EMBL" id="GAA5214908.1"/>
    </source>
</evidence>
<keyword evidence="2" id="KW-0812">Transmembrane</keyword>
<gene>
    <name evidence="5" type="ORF">GCM10023323_61870</name>
</gene>
<feature type="domain" description="Htaa" evidence="4">
    <location>
        <begin position="45"/>
        <end position="185"/>
    </location>
</feature>
<protein>
    <submittedName>
        <fullName evidence="5">HtaA domain-containing protein</fullName>
    </submittedName>
</protein>
<comment type="caution">
    <text evidence="5">The sequence shown here is derived from an EMBL/GenBank/DDBJ whole genome shotgun (WGS) entry which is preliminary data.</text>
</comment>
<sequence length="517" mass="50484">MPVRRRRSTALAAAVATAAALGATALATAGATTASAAEVPLKDYELTWGIKQSYRTYVATFAKGGFTPADGATQAAGNGAFTFVDGTGVHDSTANTANLAFKGSLAIESKAHGFALTLSDVRFDSKDAEITADVTRGGTTEDDVPLAAVTVTREMTDMATTLTEEAAEVFGSASYNGAAGDPLTVVRKAPPAPSPTPTTSAPTTEPSPTATQTQTQDPEPTATESATSAPNPTASTSASPSATATATEAPAEGEIADGTLVWGVKESFRSYVVGPIAKGRVTVSGGAAQAAGNGPFTFKDATGTYDTDADKLTASFQGAVNFRGHETNGAYGLDLTLGNLKATLDGGTGTLTADVNSLGTRTEGVVLADLKAKSADLTARNDVITVDGVAATLTDAGAKILGNYPAGTALDAVDLSVALSDDAELPDGGGTDPAGGAGSAGGSGTTGGSGGTSGSTTGSTGSTIGGTGTTTGGAIGGGSLASTGADLPGPALGAAAGVAVAIGAGAVFAVRKRRTRQ</sequence>
<feature type="compositionally biased region" description="Low complexity" evidence="1">
    <location>
        <begin position="197"/>
        <end position="251"/>
    </location>
</feature>
<evidence type="ECO:0000259" key="4">
    <source>
        <dbReference type="Pfam" id="PF04213"/>
    </source>
</evidence>
<dbReference type="EMBL" id="BAABJR010000019">
    <property type="protein sequence ID" value="GAA5214908.1"/>
    <property type="molecule type" value="Genomic_DNA"/>
</dbReference>
<feature type="compositionally biased region" description="Gly residues" evidence="1">
    <location>
        <begin position="427"/>
        <end position="453"/>
    </location>
</feature>
<name>A0ABP9TAL9_9ACTN</name>
<keyword evidence="2" id="KW-1133">Transmembrane helix</keyword>
<evidence type="ECO:0000256" key="2">
    <source>
        <dbReference type="SAM" id="Phobius"/>
    </source>
</evidence>
<reference evidence="6" key="1">
    <citation type="journal article" date="2019" name="Int. J. Syst. Evol. Microbiol.">
        <title>The Global Catalogue of Microorganisms (GCM) 10K type strain sequencing project: providing services to taxonomists for standard genome sequencing and annotation.</title>
        <authorList>
            <consortium name="The Broad Institute Genomics Platform"/>
            <consortium name="The Broad Institute Genome Sequencing Center for Infectious Disease"/>
            <person name="Wu L."/>
            <person name="Ma J."/>
        </authorList>
    </citation>
    <scope>NUCLEOTIDE SEQUENCE [LARGE SCALE GENOMIC DNA]</scope>
    <source>
        <strain evidence="6">JCM 18306</strain>
    </source>
</reference>
<dbReference type="Proteomes" id="UP001499878">
    <property type="component" value="Unassembled WGS sequence"/>
</dbReference>
<keyword evidence="6" id="KW-1185">Reference proteome</keyword>
<feature type="chain" id="PRO_5045865058" evidence="3">
    <location>
        <begin position="37"/>
        <end position="517"/>
    </location>
</feature>